<organism evidence="5 6">
    <name type="scientific">Haloechinothrix aidingensis</name>
    <dbReference type="NCBI Taxonomy" id="2752311"/>
    <lineage>
        <taxon>Bacteria</taxon>
        <taxon>Bacillati</taxon>
        <taxon>Actinomycetota</taxon>
        <taxon>Actinomycetes</taxon>
        <taxon>Pseudonocardiales</taxon>
        <taxon>Pseudonocardiaceae</taxon>
        <taxon>Haloechinothrix</taxon>
    </lineage>
</organism>
<reference evidence="5 6" key="1">
    <citation type="submission" date="2020-07" db="EMBL/GenBank/DDBJ databases">
        <title>Genome of Haloechinothrix sp.</title>
        <authorList>
            <person name="Tang S.-K."/>
            <person name="Yang L."/>
            <person name="Zhu W.-Y."/>
        </authorList>
    </citation>
    <scope>NUCLEOTIDE SEQUENCE [LARGE SCALE GENOMIC DNA]</scope>
    <source>
        <strain evidence="5 6">YIM 98757</strain>
    </source>
</reference>
<evidence type="ECO:0000256" key="2">
    <source>
        <dbReference type="SAM" id="Phobius"/>
    </source>
</evidence>
<evidence type="ECO:0000256" key="3">
    <source>
        <dbReference type="SAM" id="SignalP"/>
    </source>
</evidence>
<feature type="chain" id="PRO_5033063022" evidence="3">
    <location>
        <begin position="21"/>
        <end position="135"/>
    </location>
</feature>
<sequence length="135" mass="13588">MAGAVLAAGMTLPFAGVALAQDQYNCDDFETQEEAQEVYDSDTSDPNDLDRDDDGVACETLPSGDGTSGSDGDGDGTQPPAEEDGDDQVEQVPAGGVETGGGPADYDLGLLLGGLVTLAFAGGTAVVVRRASQDS</sequence>
<protein>
    <submittedName>
        <fullName evidence="5">Excalibur calcium-binding domain-containing protein</fullName>
    </submittedName>
</protein>
<feature type="region of interest" description="Disordered" evidence="1">
    <location>
        <begin position="28"/>
        <end position="106"/>
    </location>
</feature>
<gene>
    <name evidence="5" type="ORF">H0B56_12525</name>
</gene>
<dbReference type="Proteomes" id="UP000582974">
    <property type="component" value="Unassembled WGS sequence"/>
</dbReference>
<accession>A0A838AAX0</accession>
<feature type="compositionally biased region" description="Acidic residues" evidence="1">
    <location>
        <begin position="28"/>
        <end position="56"/>
    </location>
</feature>
<evidence type="ECO:0000256" key="1">
    <source>
        <dbReference type="SAM" id="MobiDB-lite"/>
    </source>
</evidence>
<evidence type="ECO:0000313" key="5">
    <source>
        <dbReference type="EMBL" id="MBA0126367.1"/>
    </source>
</evidence>
<dbReference type="EMBL" id="JACCKD010000004">
    <property type="protein sequence ID" value="MBA0126367.1"/>
    <property type="molecule type" value="Genomic_DNA"/>
</dbReference>
<keyword evidence="2" id="KW-0812">Transmembrane</keyword>
<dbReference type="InterPro" id="IPR008613">
    <property type="entry name" value="Excalibur_Ca-bd_domain"/>
</dbReference>
<name>A0A838AAX0_9PSEU</name>
<evidence type="ECO:0000259" key="4">
    <source>
        <dbReference type="SMART" id="SM00894"/>
    </source>
</evidence>
<comment type="caution">
    <text evidence="5">The sequence shown here is derived from an EMBL/GenBank/DDBJ whole genome shotgun (WGS) entry which is preliminary data.</text>
</comment>
<keyword evidence="3" id="KW-0732">Signal</keyword>
<dbReference type="SMART" id="SM00894">
    <property type="entry name" value="Excalibur"/>
    <property type="match status" value="1"/>
</dbReference>
<dbReference type="AlphaFoldDB" id="A0A838AAX0"/>
<evidence type="ECO:0000313" key="6">
    <source>
        <dbReference type="Proteomes" id="UP000582974"/>
    </source>
</evidence>
<keyword evidence="2" id="KW-1133">Transmembrane helix</keyword>
<dbReference type="Pfam" id="PF05901">
    <property type="entry name" value="Excalibur"/>
    <property type="match status" value="1"/>
</dbReference>
<feature type="signal peptide" evidence="3">
    <location>
        <begin position="1"/>
        <end position="20"/>
    </location>
</feature>
<feature type="transmembrane region" description="Helical" evidence="2">
    <location>
        <begin position="108"/>
        <end position="128"/>
    </location>
</feature>
<feature type="domain" description="Excalibur calcium-binding" evidence="4">
    <location>
        <begin position="22"/>
        <end position="59"/>
    </location>
</feature>
<keyword evidence="6" id="KW-1185">Reference proteome</keyword>
<proteinExistence type="predicted"/>
<keyword evidence="2" id="KW-0472">Membrane</keyword>